<reference evidence="2 3" key="1">
    <citation type="journal article" date="2015" name="Genome Biol. Evol.">
        <title>Characterization of Three Mycobacterium spp. with Potential Use in Bioremediation by Genome Sequencing and Comparative Genomics.</title>
        <authorList>
            <person name="Das S."/>
            <person name="Pettersson B.M."/>
            <person name="Behra P.R."/>
            <person name="Ramesh M."/>
            <person name="Dasgupta S."/>
            <person name="Bhattacharya A."/>
            <person name="Kirsebom L.A."/>
        </authorList>
    </citation>
    <scope>NUCLEOTIDE SEQUENCE [LARGE SCALE GENOMIC DNA]</scope>
    <source>
        <strain evidence="2 3">DSM 44219</strain>
    </source>
</reference>
<evidence type="ECO:0000313" key="3">
    <source>
        <dbReference type="Proteomes" id="UP000036176"/>
    </source>
</evidence>
<sequence precursor="true">MRPSVIGVGTTSGGTMANRIVGALVTAGSLLLAAPVAHAQPPTPDPVPSDEDQIRDVLTRQAQASAELDLATAAQLSCTPAAPAWLPTFGTDIGATLRNDASATNLADQISGPIADLRQALAGSTVVRLDGIDHVVVTGDTATADITVTTESGSNPPQTQITRATLRRQDGRWCTAV</sequence>
<evidence type="ECO:0008006" key="4">
    <source>
        <dbReference type="Google" id="ProtNLM"/>
    </source>
</evidence>
<feature type="signal peptide" evidence="1">
    <location>
        <begin position="1"/>
        <end position="39"/>
    </location>
</feature>
<name>A0A0J6VJT4_MYCCU</name>
<feature type="chain" id="PRO_5005282899" description="SnoaL-like domain-containing protein" evidence="1">
    <location>
        <begin position="40"/>
        <end position="177"/>
    </location>
</feature>
<gene>
    <name evidence="2" type="ORF">MCHUDSM44219_05399</name>
</gene>
<keyword evidence="1" id="KW-0732">Signal</keyword>
<proteinExistence type="predicted"/>
<dbReference type="PATRIC" id="fig|1800.3.peg.5435"/>
<dbReference type="AlphaFoldDB" id="A0A0J6VJT4"/>
<accession>A0A0J6VJT4</accession>
<comment type="caution">
    <text evidence="2">The sequence shown here is derived from an EMBL/GenBank/DDBJ whole genome shotgun (WGS) entry which is preliminary data.</text>
</comment>
<protein>
    <recommendedName>
        <fullName evidence="4">SnoaL-like domain-containing protein</fullName>
    </recommendedName>
</protein>
<organism evidence="2 3">
    <name type="scientific">Mycolicibacterium chubuense</name>
    <name type="common">Mycobacterium chubuense</name>
    <dbReference type="NCBI Taxonomy" id="1800"/>
    <lineage>
        <taxon>Bacteria</taxon>
        <taxon>Bacillati</taxon>
        <taxon>Actinomycetota</taxon>
        <taxon>Actinomycetes</taxon>
        <taxon>Mycobacteriales</taxon>
        <taxon>Mycobacteriaceae</taxon>
        <taxon>Mycolicibacterium</taxon>
    </lineage>
</organism>
<evidence type="ECO:0000313" key="2">
    <source>
        <dbReference type="EMBL" id="KMO69847.1"/>
    </source>
</evidence>
<keyword evidence="3" id="KW-1185">Reference proteome</keyword>
<dbReference type="Gene3D" id="3.10.450.50">
    <property type="match status" value="1"/>
</dbReference>
<dbReference type="Proteomes" id="UP000036176">
    <property type="component" value="Unassembled WGS sequence"/>
</dbReference>
<dbReference type="EMBL" id="JYNX01000087">
    <property type="protein sequence ID" value="KMO69847.1"/>
    <property type="molecule type" value="Genomic_DNA"/>
</dbReference>
<dbReference type="RefSeq" id="WP_218566860.1">
    <property type="nucleotide sequence ID" value="NZ_UATB01000009.1"/>
</dbReference>
<evidence type="ECO:0000256" key="1">
    <source>
        <dbReference type="SAM" id="SignalP"/>
    </source>
</evidence>